<protein>
    <submittedName>
        <fullName evidence="1">Uncharacterized protein</fullName>
    </submittedName>
</protein>
<dbReference type="AlphaFoldDB" id="A0A4R3T777"/>
<gene>
    <name evidence="1" type="ORF">EDD61_11834</name>
</gene>
<dbReference type="EMBL" id="SMBP01000018">
    <property type="protein sequence ID" value="TCU57591.1"/>
    <property type="molecule type" value="Genomic_DNA"/>
</dbReference>
<evidence type="ECO:0000313" key="2">
    <source>
        <dbReference type="Proteomes" id="UP000295773"/>
    </source>
</evidence>
<evidence type="ECO:0000313" key="1">
    <source>
        <dbReference type="EMBL" id="TCU57591.1"/>
    </source>
</evidence>
<organism evidence="1 2">
    <name type="scientific">Longicatena caecimuris</name>
    <dbReference type="NCBI Taxonomy" id="1796635"/>
    <lineage>
        <taxon>Bacteria</taxon>
        <taxon>Bacillati</taxon>
        <taxon>Bacillota</taxon>
        <taxon>Erysipelotrichia</taxon>
        <taxon>Erysipelotrichales</taxon>
        <taxon>Erysipelotrichaceae</taxon>
        <taxon>Longicatena</taxon>
    </lineage>
</organism>
<comment type="caution">
    <text evidence="1">The sequence shown here is derived from an EMBL/GenBank/DDBJ whole genome shotgun (WGS) entry which is preliminary data.</text>
</comment>
<sequence>MLFALEFDEEVSARSYLKELLKCYPYDIEETMVLSLLTKNPFPYRPLLTFLQYFSAIGKIHIITKPDVPSPSLQHLWENMSRLVQQSGSILPMHQFAFDATYQVKKHPLSHPYAHLPLSHIPFLSEVQLHSVPVIAMAKHSHQYPIRKSDTFLYRDISMDAASYLGICIRIGNFQGIVFLHRKALWFAAALSAMYPITEPGVTYDFLLLFGLQSHRKQRSYYYDQTNALYIGMVSGGDEMLHFLYLKEMILTLYNALCIQKHDLPIHASMVHIACSQQQQNLVFAGMTHSGKSELLDAILKSCHTRKIAASAYYDDSGILHYLDNAIVSTGSEVSACKDISYVKKQQLFAHYASGIFLKEEDTIRYQITPLTTYESSLQFYPVHALFYLNAKAKFQGWRKVESLDDAIALFLGHHDKEDFFCQTLAAYDHQVKSQELIHEFLTILYTQNVGIYELSTKGTPYQKQFLFERLANAILDEILDGK</sequence>
<proteinExistence type="predicted"/>
<name>A0A4R3T777_9FIRM</name>
<dbReference type="RefSeq" id="WP_008978853.1">
    <property type="nucleotide sequence ID" value="NZ_DBGDHU010000002.1"/>
</dbReference>
<keyword evidence="2" id="KW-1185">Reference proteome</keyword>
<accession>A0A4R3T777</accession>
<reference evidence="1 2" key="1">
    <citation type="submission" date="2019-03" db="EMBL/GenBank/DDBJ databases">
        <title>Genomic Encyclopedia of Type Strains, Phase IV (KMG-IV): sequencing the most valuable type-strain genomes for metagenomic binning, comparative biology and taxonomic classification.</title>
        <authorList>
            <person name="Goeker M."/>
        </authorList>
    </citation>
    <scope>NUCLEOTIDE SEQUENCE [LARGE SCALE GENOMIC DNA]</scope>
    <source>
        <strain evidence="1 2">DSM 29481</strain>
    </source>
</reference>
<dbReference type="Proteomes" id="UP000295773">
    <property type="component" value="Unassembled WGS sequence"/>
</dbReference>